<feature type="transmembrane region" description="Helical" evidence="2">
    <location>
        <begin position="153"/>
        <end position="175"/>
    </location>
</feature>
<dbReference type="EMBL" id="SJPM01000001">
    <property type="protein sequence ID" value="TWU03696.1"/>
    <property type="molecule type" value="Genomic_DNA"/>
</dbReference>
<dbReference type="PANTHER" id="PTHR30487">
    <property type="entry name" value="TYPE 4 PREPILIN-LIKE PROTEINS LEADER PEPTIDE-PROCESSING ENZYME"/>
    <property type="match status" value="1"/>
</dbReference>
<comment type="caution">
    <text evidence="4">The sequence shown here is derived from an EMBL/GenBank/DDBJ whole genome shotgun (WGS) entry which is preliminary data.</text>
</comment>
<dbReference type="GO" id="GO:0004190">
    <property type="term" value="F:aspartic-type endopeptidase activity"/>
    <property type="evidence" value="ECO:0007669"/>
    <property type="project" value="InterPro"/>
</dbReference>
<dbReference type="Pfam" id="PF01478">
    <property type="entry name" value="Peptidase_A24"/>
    <property type="match status" value="1"/>
</dbReference>
<feature type="transmembrane region" description="Helical" evidence="2">
    <location>
        <begin position="52"/>
        <end position="73"/>
    </location>
</feature>
<dbReference type="PANTHER" id="PTHR30487:SF0">
    <property type="entry name" value="PREPILIN LEADER PEPTIDASE_N-METHYLTRANSFERASE-RELATED"/>
    <property type="match status" value="1"/>
</dbReference>
<evidence type="ECO:0000256" key="2">
    <source>
        <dbReference type="SAM" id="Phobius"/>
    </source>
</evidence>
<evidence type="ECO:0000313" key="4">
    <source>
        <dbReference type="EMBL" id="TWU03696.1"/>
    </source>
</evidence>
<proteinExistence type="inferred from homology"/>
<accession>A0A5C6AXA2</accession>
<evidence type="ECO:0000259" key="3">
    <source>
        <dbReference type="Pfam" id="PF01478"/>
    </source>
</evidence>
<dbReference type="Proteomes" id="UP000316213">
    <property type="component" value="Unassembled WGS sequence"/>
</dbReference>
<dbReference type="InterPro" id="IPR000045">
    <property type="entry name" value="Prepilin_IV_endopep_pep"/>
</dbReference>
<feature type="transmembrane region" description="Helical" evidence="2">
    <location>
        <begin position="80"/>
        <end position="99"/>
    </location>
</feature>
<dbReference type="AlphaFoldDB" id="A0A5C6AXA2"/>
<comment type="similarity">
    <text evidence="1">Belongs to the peptidase A24 family.</text>
</comment>
<gene>
    <name evidence="4" type="ORF">Pla100_06260</name>
</gene>
<dbReference type="GO" id="GO:0005886">
    <property type="term" value="C:plasma membrane"/>
    <property type="evidence" value="ECO:0007669"/>
    <property type="project" value="TreeGrafter"/>
</dbReference>
<dbReference type="OrthoDB" id="286076at2"/>
<name>A0A5C6AXA2_9BACT</name>
<feature type="transmembrane region" description="Helical" evidence="2">
    <location>
        <begin position="28"/>
        <end position="46"/>
    </location>
</feature>
<reference evidence="4 5" key="1">
    <citation type="submission" date="2019-02" db="EMBL/GenBank/DDBJ databases">
        <title>Deep-cultivation of Planctomycetes and their phenomic and genomic characterization uncovers novel biology.</title>
        <authorList>
            <person name="Wiegand S."/>
            <person name="Jogler M."/>
            <person name="Boedeker C."/>
            <person name="Pinto D."/>
            <person name="Vollmers J."/>
            <person name="Rivas-Marin E."/>
            <person name="Kohn T."/>
            <person name="Peeters S.H."/>
            <person name="Heuer A."/>
            <person name="Rast P."/>
            <person name="Oberbeckmann S."/>
            <person name="Bunk B."/>
            <person name="Jeske O."/>
            <person name="Meyerdierks A."/>
            <person name="Storesund J.E."/>
            <person name="Kallscheuer N."/>
            <person name="Luecker S."/>
            <person name="Lage O.M."/>
            <person name="Pohl T."/>
            <person name="Merkel B.J."/>
            <person name="Hornburger P."/>
            <person name="Mueller R.-W."/>
            <person name="Bruemmer F."/>
            <person name="Labrenz M."/>
            <person name="Spormann A.M."/>
            <person name="Op Den Camp H."/>
            <person name="Overmann J."/>
            <person name="Amann R."/>
            <person name="Jetten M.S.M."/>
            <person name="Mascher T."/>
            <person name="Medema M.H."/>
            <person name="Devos D.P."/>
            <person name="Kaster A.-K."/>
            <person name="Ovreas L."/>
            <person name="Rohde M."/>
            <person name="Galperin M.Y."/>
            <person name="Jogler C."/>
        </authorList>
    </citation>
    <scope>NUCLEOTIDE SEQUENCE [LARGE SCALE GENOMIC DNA]</scope>
    <source>
        <strain evidence="4 5">Pla100</strain>
    </source>
</reference>
<keyword evidence="2" id="KW-0812">Transmembrane</keyword>
<dbReference type="GO" id="GO:0006465">
    <property type="term" value="P:signal peptide processing"/>
    <property type="evidence" value="ECO:0007669"/>
    <property type="project" value="TreeGrafter"/>
</dbReference>
<dbReference type="InterPro" id="IPR050882">
    <property type="entry name" value="Prepilin_peptidase/N-MTase"/>
</dbReference>
<feature type="domain" description="Prepilin type IV endopeptidase peptidase" evidence="3">
    <location>
        <begin position="59"/>
        <end position="167"/>
    </location>
</feature>
<sequence length="230" mass="24296">MSPNKRMSTLAKNTVLPFSMPDFESHPYRTFAIGCVVGGCIWASVLPVNWTLGGVAGFVVLALLATTTVLDLQFRRIPNWATYSAFVIGIGLNVIAHFAENWSAWLGAVGLGSSLGGGLGMLAIMFVIFSLSGGGAGDVKLAASLGTLLGWDMILQAMLYSFIVAGAALACYAIWTIGPLELFIACFRSIGCRLAPGMIAPPPSQHRVLLKKQFPLAPFFTSGVLIAALL</sequence>
<keyword evidence="5" id="KW-1185">Reference proteome</keyword>
<feature type="transmembrane region" description="Helical" evidence="2">
    <location>
        <begin position="105"/>
        <end position="132"/>
    </location>
</feature>
<organism evidence="4 5">
    <name type="scientific">Neorhodopirellula pilleata</name>
    <dbReference type="NCBI Taxonomy" id="2714738"/>
    <lineage>
        <taxon>Bacteria</taxon>
        <taxon>Pseudomonadati</taxon>
        <taxon>Planctomycetota</taxon>
        <taxon>Planctomycetia</taxon>
        <taxon>Pirellulales</taxon>
        <taxon>Pirellulaceae</taxon>
        <taxon>Neorhodopirellula</taxon>
    </lineage>
</organism>
<protein>
    <submittedName>
        <fullName evidence="4">Type IV leader peptidase family protein</fullName>
    </submittedName>
</protein>
<evidence type="ECO:0000313" key="5">
    <source>
        <dbReference type="Proteomes" id="UP000316213"/>
    </source>
</evidence>
<evidence type="ECO:0000256" key="1">
    <source>
        <dbReference type="ARBA" id="ARBA00005801"/>
    </source>
</evidence>
<keyword evidence="2" id="KW-1133">Transmembrane helix</keyword>
<keyword evidence="2" id="KW-0472">Membrane</keyword>
<dbReference type="Gene3D" id="1.20.120.1220">
    <property type="match status" value="1"/>
</dbReference>